<evidence type="ECO:0000313" key="4">
    <source>
        <dbReference type="Proteomes" id="UP001168338"/>
    </source>
</evidence>
<feature type="domain" description="PKD" evidence="2">
    <location>
        <begin position="365"/>
        <end position="432"/>
    </location>
</feature>
<dbReference type="Pfam" id="PF18911">
    <property type="entry name" value="PKD_4"/>
    <property type="match status" value="5"/>
</dbReference>
<dbReference type="InterPro" id="IPR000601">
    <property type="entry name" value="PKD_dom"/>
</dbReference>
<dbReference type="SMART" id="SM00089">
    <property type="entry name" value="PKD"/>
    <property type="match status" value="5"/>
</dbReference>
<dbReference type="CDD" id="cd00146">
    <property type="entry name" value="PKD"/>
    <property type="match status" value="5"/>
</dbReference>
<proteinExistence type="predicted"/>
<dbReference type="PROSITE" id="PS50093">
    <property type="entry name" value="PKD"/>
    <property type="match status" value="5"/>
</dbReference>
<keyword evidence="4" id="KW-1185">Reference proteome</keyword>
<feature type="domain" description="PKD" evidence="2">
    <location>
        <begin position="172"/>
        <end position="251"/>
    </location>
</feature>
<evidence type="ECO:0000259" key="2">
    <source>
        <dbReference type="PROSITE" id="PS50093"/>
    </source>
</evidence>
<feature type="domain" description="PKD" evidence="2">
    <location>
        <begin position="535"/>
        <end position="602"/>
    </location>
</feature>
<feature type="region of interest" description="Disordered" evidence="1">
    <location>
        <begin position="328"/>
        <end position="347"/>
    </location>
</feature>
<dbReference type="InterPro" id="IPR022409">
    <property type="entry name" value="PKD/Chitinase_dom"/>
</dbReference>
<protein>
    <submittedName>
        <fullName evidence="3">PKD domain-containing protein</fullName>
    </submittedName>
</protein>
<name>A0ABT8MBL4_9EURY</name>
<accession>A0ABT8MBL4</accession>
<dbReference type="InterPro" id="IPR035986">
    <property type="entry name" value="PKD_dom_sf"/>
</dbReference>
<feature type="domain" description="PKD" evidence="2">
    <location>
        <begin position="450"/>
        <end position="528"/>
    </location>
</feature>
<dbReference type="Gene3D" id="2.60.40.10">
    <property type="entry name" value="Immunoglobulins"/>
    <property type="match status" value="5"/>
</dbReference>
<dbReference type="SUPFAM" id="SSF49299">
    <property type="entry name" value="PKD domain"/>
    <property type="match status" value="5"/>
</dbReference>
<evidence type="ECO:0000256" key="1">
    <source>
        <dbReference type="SAM" id="MobiDB-lite"/>
    </source>
</evidence>
<dbReference type="EMBL" id="VCYH01000006">
    <property type="protein sequence ID" value="MDN7025304.1"/>
    <property type="molecule type" value="Genomic_DNA"/>
</dbReference>
<dbReference type="InterPro" id="IPR050753">
    <property type="entry name" value="Peptidase_M14_domain"/>
</dbReference>
<dbReference type="PANTHER" id="PTHR11532">
    <property type="entry name" value="PROTEASE M14 CARBOXYPEPTIDASE"/>
    <property type="match status" value="1"/>
</dbReference>
<evidence type="ECO:0000313" key="3">
    <source>
        <dbReference type="EMBL" id="MDN7025304.1"/>
    </source>
</evidence>
<reference evidence="3" key="1">
    <citation type="submission" date="2019-05" db="EMBL/GenBank/DDBJ databases">
        <title>Methanoculleus sp. FWC-SCC1, a methanogenic archaeon isolated from deep marine cold seep.</title>
        <authorList>
            <person name="Chen Y.-W."/>
            <person name="Chen S.-C."/>
            <person name="Teng N.-H."/>
            <person name="Lai M.-C."/>
        </authorList>
    </citation>
    <scope>NUCLEOTIDE SEQUENCE</scope>
    <source>
        <strain evidence="3">FWC-SCC1</strain>
    </source>
</reference>
<feature type="domain" description="PKD" evidence="2">
    <location>
        <begin position="258"/>
        <end position="326"/>
    </location>
</feature>
<dbReference type="PANTHER" id="PTHR11532:SF57">
    <property type="entry name" value="CARBOXYPEPTIDASE D, B"/>
    <property type="match status" value="1"/>
</dbReference>
<dbReference type="Proteomes" id="UP001168338">
    <property type="component" value="Unassembled WGS sequence"/>
</dbReference>
<organism evidence="3 4">
    <name type="scientific">Methanoculleus frigidifontis</name>
    <dbReference type="NCBI Taxonomy" id="2584085"/>
    <lineage>
        <taxon>Archaea</taxon>
        <taxon>Methanobacteriati</taxon>
        <taxon>Methanobacteriota</taxon>
        <taxon>Stenosarchaea group</taxon>
        <taxon>Methanomicrobia</taxon>
        <taxon>Methanomicrobiales</taxon>
        <taxon>Methanomicrobiaceae</taxon>
        <taxon>Methanoculleus</taxon>
    </lineage>
</organism>
<gene>
    <name evidence="3" type="ORF">FGU65_10435</name>
</gene>
<sequence length="739" mass="77144">MIKRNILMLCIAVVAVCMLTGTATAQPVESWSESLTVTAGSFEQDLTFGTDASGTDGYDQNLDTLAPPASPGATVDAYFPITDAVFNRLYGDIRGSINAANPERVWDLRVLSKNDDALLAWNSETLPAGIDFTMRAAGSEYDMKTDSSIPLVKSADETSVTIRARYSPPVPVDAAFSAIPTSGDAPLDVQFTDESTGDPTSWTWDFGDGGTSTDQNPSHTYATPGTYTVSLTVANADGSTDTATEKDYITVNEPPASVEAAFSAVPTSGTAPLAVQFTDESTGDPASWAWDFGDGGTSTDQNPEHTYATPGTYTVSLTVSKGVASAGIHGSRSRVPHGAPLTVSNGFESDTETKTDYITVTVAPPVAGFSASPTSGIAPLTVAFTDASTGDPTSWLWNFGDGDTSTEQSPSHIYAAAGTYTVTLTATNAGGSDIEEKVNYITVDEPLAPPVAAFSATPLSGDAELTVQFTDESTGDPTSWTWDFGDGGTSTDQNPSHTYSAPGTYTVSLTATNADGSDTETKTDYITVNEVLAPPVAAFSATPTSGTAPLTVQFTDESTGVIDTCRWDFGDGGTSTDQNPQHTYGAAGTYTVALTVANGAGSCTEEKVGCICVAPPGESKDPYSKIIWMKQPHKIAPLLPVWLGTPGGSDSVLVTDPVQAVSIMGKRNRWNAIPELQGELLAAKLNINAGCDPAPIAGIIALADAFLADHGTFDWFRTSPSQRAAVNTWVDALKAYNNA</sequence>
<comment type="caution">
    <text evidence="3">The sequence shown here is derived from an EMBL/GenBank/DDBJ whole genome shotgun (WGS) entry which is preliminary data.</text>
</comment>
<dbReference type="InterPro" id="IPR013783">
    <property type="entry name" value="Ig-like_fold"/>
</dbReference>